<dbReference type="Gene3D" id="3.40.50.1820">
    <property type="entry name" value="alpha/beta hydrolase"/>
    <property type="match status" value="1"/>
</dbReference>
<feature type="transmembrane region" description="Helical" evidence="4">
    <location>
        <begin position="458"/>
        <end position="477"/>
    </location>
</feature>
<evidence type="ECO:0000256" key="2">
    <source>
        <dbReference type="ARBA" id="ARBA00022801"/>
    </source>
</evidence>
<gene>
    <name evidence="6" type="ORF">Daura_22675</name>
</gene>
<feature type="transmembrane region" description="Helical" evidence="4">
    <location>
        <begin position="484"/>
        <end position="503"/>
    </location>
</feature>
<dbReference type="InterPro" id="IPR029058">
    <property type="entry name" value="AB_hydrolase_fold"/>
</dbReference>
<comment type="similarity">
    <text evidence="1">Belongs to the AB hydrolase superfamily.</text>
</comment>
<evidence type="ECO:0000259" key="5">
    <source>
        <dbReference type="Pfam" id="PF12146"/>
    </source>
</evidence>
<evidence type="ECO:0000256" key="4">
    <source>
        <dbReference type="SAM" id="Phobius"/>
    </source>
</evidence>
<accession>A0A9Q9ITK5</accession>
<dbReference type="SUPFAM" id="SSF53474">
    <property type="entry name" value="alpha/beta-Hydrolases"/>
    <property type="match status" value="1"/>
</dbReference>
<dbReference type="RefSeq" id="WP_081970948.1">
    <property type="nucleotide sequence ID" value="NZ_CP073767.1"/>
</dbReference>
<proteinExistence type="inferred from homology"/>
<dbReference type="GO" id="GO:0052689">
    <property type="term" value="F:carboxylic ester hydrolase activity"/>
    <property type="evidence" value="ECO:0007669"/>
    <property type="project" value="UniProtKB-ARBA"/>
</dbReference>
<feature type="transmembrane region" description="Helical" evidence="4">
    <location>
        <begin position="406"/>
        <end position="427"/>
    </location>
</feature>
<evidence type="ECO:0000313" key="6">
    <source>
        <dbReference type="EMBL" id="UWZ58723.1"/>
    </source>
</evidence>
<dbReference type="Proteomes" id="UP001058003">
    <property type="component" value="Chromosome"/>
</dbReference>
<dbReference type="AlphaFoldDB" id="A0A9Q9ITK5"/>
<name>A0A9Q9ITK5_9ACTN</name>
<evidence type="ECO:0000313" key="7">
    <source>
        <dbReference type="Proteomes" id="UP001058003"/>
    </source>
</evidence>
<dbReference type="InterPro" id="IPR050261">
    <property type="entry name" value="FrsA_esterase"/>
</dbReference>
<keyword evidence="4" id="KW-1133">Transmembrane helix</keyword>
<dbReference type="Pfam" id="PF12146">
    <property type="entry name" value="Hydrolase_4"/>
    <property type="match status" value="1"/>
</dbReference>
<protein>
    <submittedName>
        <fullName evidence="6">Alpha/beta fold hydrolase</fullName>
    </submittedName>
</protein>
<organism evidence="6 7">
    <name type="scientific">Dactylosporangium aurantiacum</name>
    <dbReference type="NCBI Taxonomy" id="35754"/>
    <lineage>
        <taxon>Bacteria</taxon>
        <taxon>Bacillati</taxon>
        <taxon>Actinomycetota</taxon>
        <taxon>Actinomycetes</taxon>
        <taxon>Micromonosporales</taxon>
        <taxon>Micromonosporaceae</taxon>
        <taxon>Dactylosporangium</taxon>
    </lineage>
</organism>
<feature type="transmembrane region" description="Helical" evidence="4">
    <location>
        <begin position="372"/>
        <end position="394"/>
    </location>
</feature>
<dbReference type="EMBL" id="CP073767">
    <property type="protein sequence ID" value="UWZ58723.1"/>
    <property type="molecule type" value="Genomic_DNA"/>
</dbReference>
<dbReference type="PANTHER" id="PTHR22946">
    <property type="entry name" value="DIENELACTONE HYDROLASE DOMAIN-CONTAINING PROTEIN-RELATED"/>
    <property type="match status" value="1"/>
</dbReference>
<sequence>MASSALATFGGRTARAPHGCRRTPRRARTWYNERMLRARLTLALGLVLVAAGVIGFAMADRGLRIESARVGPVPLQLFRPVDDAHGAARPVVVVAHGYAGSGRLMRPFADTLARRGYLVALPDLAGHGANPERLTEQALDRELAAVVRFVRALPDADPARVALVGHSMGAAAVVRVGAADQTIAATVAISIGDDASAAVRPGPRHLLGIYGAFEPAGIGVSERATGADRVVAVPLVEHIGVLFADRTHHETARWLDRVLNHSPERSVIAAKGRLIPGGLTLLGGLLTVVGTLLLRRTATARAPLDRDRLGLRLGAVLVAPVLGELAGVALTYALPNTVTGYLTGYLAGCGSALAVAALLIRRPPRPARPALTSVGGAALLAVVTLAVVVLPVHVGLTDVVPHGPDWWVIAVLALAVGALLAGAHALLPTPWDSGAVLALCLPMPVASLIGAAPGFLALISPLIMVLIVLHLAVYAAAGRPWWQTIPAGALTVAWPVAVVLPVLGR</sequence>
<feature type="region of interest" description="Disordered" evidence="3">
    <location>
        <begin position="1"/>
        <end position="22"/>
    </location>
</feature>
<feature type="transmembrane region" description="Helical" evidence="4">
    <location>
        <begin position="340"/>
        <end position="360"/>
    </location>
</feature>
<dbReference type="InterPro" id="IPR022742">
    <property type="entry name" value="Hydrolase_4"/>
</dbReference>
<keyword evidence="4" id="KW-0812">Transmembrane</keyword>
<dbReference type="PANTHER" id="PTHR22946:SF9">
    <property type="entry name" value="POLYKETIDE TRANSFERASE AF380"/>
    <property type="match status" value="1"/>
</dbReference>
<dbReference type="KEGG" id="daur:Daura_22675"/>
<keyword evidence="4" id="KW-0472">Membrane</keyword>
<evidence type="ECO:0000256" key="3">
    <source>
        <dbReference type="SAM" id="MobiDB-lite"/>
    </source>
</evidence>
<keyword evidence="7" id="KW-1185">Reference proteome</keyword>
<feature type="transmembrane region" description="Helical" evidence="4">
    <location>
        <begin position="274"/>
        <end position="294"/>
    </location>
</feature>
<feature type="domain" description="Serine aminopeptidase S33" evidence="5">
    <location>
        <begin position="88"/>
        <end position="188"/>
    </location>
</feature>
<feature type="transmembrane region" description="Helical" evidence="4">
    <location>
        <begin position="315"/>
        <end position="334"/>
    </location>
</feature>
<evidence type="ECO:0000256" key="1">
    <source>
        <dbReference type="ARBA" id="ARBA00008645"/>
    </source>
</evidence>
<reference evidence="6" key="1">
    <citation type="submission" date="2021-04" db="EMBL/GenBank/DDBJ databases">
        <title>Dactylosporangium aurantiacum NRRL B-8018 full assembly.</title>
        <authorList>
            <person name="Hartkoorn R.C."/>
            <person name="Beaudoing E."/>
            <person name="Hot D."/>
        </authorList>
    </citation>
    <scope>NUCLEOTIDE SEQUENCE</scope>
    <source>
        <strain evidence="6">NRRL B-8018</strain>
    </source>
</reference>
<keyword evidence="2 6" id="KW-0378">Hydrolase</keyword>